<feature type="domain" description="Large ribosomal subunit protein uL30-like ferredoxin-like fold" evidence="5">
    <location>
        <begin position="14"/>
        <end position="62"/>
    </location>
</feature>
<dbReference type="Gene3D" id="3.30.1390.20">
    <property type="entry name" value="Ribosomal protein L30, ferredoxin-like fold domain"/>
    <property type="match status" value="1"/>
</dbReference>
<evidence type="ECO:0000256" key="2">
    <source>
        <dbReference type="ARBA" id="ARBA00022980"/>
    </source>
</evidence>
<dbReference type="InterPro" id="IPR005996">
    <property type="entry name" value="Ribosomal_uL30_bac-type"/>
</dbReference>
<organism evidence="6 7">
    <name type="scientific">Sphagnum troendelagicum</name>
    <dbReference type="NCBI Taxonomy" id="128251"/>
    <lineage>
        <taxon>Eukaryota</taxon>
        <taxon>Viridiplantae</taxon>
        <taxon>Streptophyta</taxon>
        <taxon>Embryophyta</taxon>
        <taxon>Bryophyta</taxon>
        <taxon>Sphagnophytina</taxon>
        <taxon>Sphagnopsida</taxon>
        <taxon>Sphagnales</taxon>
        <taxon>Sphagnaceae</taxon>
        <taxon>Sphagnum</taxon>
    </lineage>
</organism>
<dbReference type="InterPro" id="IPR036919">
    <property type="entry name" value="Ribo_uL30_ferredoxin-like_sf"/>
</dbReference>
<evidence type="ECO:0000313" key="6">
    <source>
        <dbReference type="EMBL" id="CAK9198423.1"/>
    </source>
</evidence>
<name>A0ABP0TK08_9BRYO</name>
<dbReference type="NCBIfam" id="TIGR01308">
    <property type="entry name" value="rpmD_bact"/>
    <property type="match status" value="1"/>
</dbReference>
<evidence type="ECO:0000256" key="4">
    <source>
        <dbReference type="ARBA" id="ARBA00035281"/>
    </source>
</evidence>
<dbReference type="EMBL" id="OZ019904">
    <property type="protein sequence ID" value="CAK9198423.1"/>
    <property type="molecule type" value="Genomic_DNA"/>
</dbReference>
<dbReference type="CDD" id="cd01658">
    <property type="entry name" value="Ribosomal_L30"/>
    <property type="match status" value="1"/>
</dbReference>
<evidence type="ECO:0000256" key="1">
    <source>
        <dbReference type="ARBA" id="ARBA00007594"/>
    </source>
</evidence>
<protein>
    <recommendedName>
        <fullName evidence="4">Large ribosomal subunit protein uL30m</fullName>
    </recommendedName>
</protein>
<dbReference type="Proteomes" id="UP001497512">
    <property type="component" value="Chromosome 12"/>
</dbReference>
<reference evidence="6" key="1">
    <citation type="submission" date="2024-02" db="EMBL/GenBank/DDBJ databases">
        <authorList>
            <consortium name="ELIXIR-Norway"/>
            <consortium name="Elixir Norway"/>
        </authorList>
    </citation>
    <scope>NUCLEOTIDE SEQUENCE</scope>
</reference>
<keyword evidence="3" id="KW-0687">Ribonucleoprotein</keyword>
<evidence type="ECO:0000256" key="3">
    <source>
        <dbReference type="ARBA" id="ARBA00023274"/>
    </source>
</evidence>
<dbReference type="Pfam" id="PF00327">
    <property type="entry name" value="Ribosomal_L30"/>
    <property type="match status" value="1"/>
</dbReference>
<keyword evidence="7" id="KW-1185">Reference proteome</keyword>
<dbReference type="HAMAP" id="MF_01371_B">
    <property type="entry name" value="Ribosomal_uL30_B"/>
    <property type="match status" value="1"/>
</dbReference>
<gene>
    <name evidence="6" type="ORF">CSSPTR1EN2_LOCUS4429</name>
</gene>
<evidence type="ECO:0000313" key="7">
    <source>
        <dbReference type="Proteomes" id="UP001497512"/>
    </source>
</evidence>
<dbReference type="SUPFAM" id="SSF55129">
    <property type="entry name" value="Ribosomal protein L30p/L7e"/>
    <property type="match status" value="1"/>
</dbReference>
<accession>A0ABP0TK08</accession>
<dbReference type="InterPro" id="IPR016082">
    <property type="entry name" value="Ribosomal_uL30_ferredoxin-like"/>
</dbReference>
<sequence>MSGGQVPAWSSRLVIQLVRGLPGTMRVHRGTVAALGLRRRHQTVFRENNPSIRGMINHVKRLLSVETEEMYNARIQAEAKRKALRFPRIIQHSPPPRT</sequence>
<proteinExistence type="inferred from homology"/>
<keyword evidence="2" id="KW-0689">Ribosomal protein</keyword>
<dbReference type="PANTHER" id="PTHR15892">
    <property type="entry name" value="MITOCHONDRIAL RIBOSOMAL PROTEIN L30"/>
    <property type="match status" value="1"/>
</dbReference>
<comment type="similarity">
    <text evidence="1">Belongs to the universal ribosomal protein uL30 family.</text>
</comment>
<evidence type="ECO:0000259" key="5">
    <source>
        <dbReference type="Pfam" id="PF00327"/>
    </source>
</evidence>
<dbReference type="PANTHER" id="PTHR15892:SF2">
    <property type="entry name" value="LARGE RIBOSOMAL SUBUNIT PROTEIN UL30M"/>
    <property type="match status" value="1"/>
</dbReference>